<comment type="caution">
    <text evidence="1">The sequence shown here is derived from an EMBL/GenBank/DDBJ whole genome shotgun (WGS) entry which is preliminary data.</text>
</comment>
<dbReference type="AlphaFoldDB" id="E6MGT0"/>
<gene>
    <name evidence="1" type="ORF">HMP0721_1213</name>
</gene>
<name>E6MGT0_9FIRM</name>
<dbReference type="RefSeq" id="WP_006598637.1">
    <property type="nucleotide sequence ID" value="NZ_GL622359.1"/>
</dbReference>
<evidence type="ECO:0000313" key="1">
    <source>
        <dbReference type="EMBL" id="EFV01820.1"/>
    </source>
</evidence>
<dbReference type="Gene3D" id="1.10.1200.10">
    <property type="entry name" value="ACP-like"/>
    <property type="match status" value="1"/>
</dbReference>
<accession>E6MGT0</accession>
<dbReference type="STRING" id="887929.HMP0721_1213"/>
<dbReference type="EMBL" id="AEQN01000016">
    <property type="protein sequence ID" value="EFV01820.1"/>
    <property type="molecule type" value="Genomic_DNA"/>
</dbReference>
<dbReference type="SUPFAM" id="SSF47336">
    <property type="entry name" value="ACP-like"/>
    <property type="match status" value="1"/>
</dbReference>
<evidence type="ECO:0008006" key="3">
    <source>
        <dbReference type="Google" id="ProtNLM"/>
    </source>
</evidence>
<protein>
    <recommendedName>
        <fullName evidence="3">Carrier domain-containing protein</fullName>
    </recommendedName>
</protein>
<dbReference type="OrthoDB" id="9812291at2"/>
<organism evidence="1 2">
    <name type="scientific">Pseudoramibacter alactolyticus ATCC 23263</name>
    <dbReference type="NCBI Taxonomy" id="887929"/>
    <lineage>
        <taxon>Bacteria</taxon>
        <taxon>Bacillati</taxon>
        <taxon>Bacillota</taxon>
        <taxon>Clostridia</taxon>
        <taxon>Eubacteriales</taxon>
        <taxon>Eubacteriaceae</taxon>
        <taxon>Pseudoramibacter</taxon>
    </lineage>
</organism>
<proteinExistence type="predicted"/>
<keyword evidence="2" id="KW-1185">Reference proteome</keyword>
<dbReference type="InterPro" id="IPR036736">
    <property type="entry name" value="ACP-like_sf"/>
</dbReference>
<reference evidence="1 2" key="1">
    <citation type="submission" date="2010-12" db="EMBL/GenBank/DDBJ databases">
        <authorList>
            <person name="Muzny D."/>
            <person name="Qin X."/>
            <person name="Deng J."/>
            <person name="Jiang H."/>
            <person name="Liu Y."/>
            <person name="Qu J."/>
            <person name="Song X.-Z."/>
            <person name="Zhang L."/>
            <person name="Thornton R."/>
            <person name="Coyle M."/>
            <person name="Francisco L."/>
            <person name="Jackson L."/>
            <person name="Javaid M."/>
            <person name="Korchina V."/>
            <person name="Kovar C."/>
            <person name="Mata R."/>
            <person name="Mathew T."/>
            <person name="Ngo R."/>
            <person name="Nguyen L."/>
            <person name="Nguyen N."/>
            <person name="Okwuonu G."/>
            <person name="Ongeri F."/>
            <person name="Pham C."/>
            <person name="Simmons D."/>
            <person name="Wilczek-Boney K."/>
            <person name="Hale W."/>
            <person name="Jakkamsetti A."/>
            <person name="Pham P."/>
            <person name="Ruth R."/>
            <person name="San Lucas F."/>
            <person name="Warren J."/>
            <person name="Zhang J."/>
            <person name="Zhao Z."/>
            <person name="Zhou C."/>
            <person name="Zhu D."/>
            <person name="Lee S."/>
            <person name="Bess C."/>
            <person name="Blankenburg K."/>
            <person name="Forbes L."/>
            <person name="Fu Q."/>
            <person name="Gubbala S."/>
            <person name="Hirani K."/>
            <person name="Jayaseelan J.C."/>
            <person name="Lara F."/>
            <person name="Munidasa M."/>
            <person name="Palculict T."/>
            <person name="Patil S."/>
            <person name="Pu L.-L."/>
            <person name="Saada N."/>
            <person name="Tang L."/>
            <person name="Weissenberger G."/>
            <person name="Zhu Y."/>
            <person name="Hemphill L."/>
            <person name="Shang Y."/>
            <person name="Youmans B."/>
            <person name="Ayvaz T."/>
            <person name="Ross M."/>
            <person name="Santibanez J."/>
            <person name="Aqrawi P."/>
            <person name="Gross S."/>
            <person name="Joshi V."/>
            <person name="Fowler G."/>
            <person name="Nazareth L."/>
            <person name="Reid J."/>
            <person name="Worley K."/>
            <person name="Petrosino J."/>
            <person name="Highlander S."/>
            <person name="Gibbs R."/>
        </authorList>
    </citation>
    <scope>NUCLEOTIDE SEQUENCE [LARGE SCALE GENOMIC DNA]</scope>
    <source>
        <strain evidence="1 2">ATCC 23263</strain>
    </source>
</reference>
<dbReference type="Proteomes" id="UP000004754">
    <property type="component" value="Unassembled WGS sequence"/>
</dbReference>
<sequence length="79" mass="8963">MLKEIEEIILKIAAPQDTDLIACDAQSYLDNLNSLRFIELITVIEEKYDIRFANEDLMKLAGGGVDDFVNTVERYVPAK</sequence>
<evidence type="ECO:0000313" key="2">
    <source>
        <dbReference type="Proteomes" id="UP000004754"/>
    </source>
</evidence>
<dbReference type="HOGENOM" id="CLU_2603254_0_0_9"/>